<dbReference type="AlphaFoldDB" id="A0A3N2B969"/>
<comment type="caution">
    <text evidence="1">The sequence shown here is derived from an EMBL/GenBank/DDBJ whole genome shotgun (WGS) entry which is preliminary data.</text>
</comment>
<organism evidence="1 2">
    <name type="scientific">Bogoriella caseilytica</name>
    <dbReference type="NCBI Taxonomy" id="56055"/>
    <lineage>
        <taxon>Bacteria</taxon>
        <taxon>Bacillati</taxon>
        <taxon>Actinomycetota</taxon>
        <taxon>Actinomycetes</taxon>
        <taxon>Micrococcales</taxon>
        <taxon>Bogoriellaceae</taxon>
        <taxon>Bogoriella</taxon>
    </lineage>
</organism>
<dbReference type="EMBL" id="RKHK01000001">
    <property type="protein sequence ID" value="ROR71816.1"/>
    <property type="molecule type" value="Genomic_DNA"/>
</dbReference>
<accession>A0A3N2B969</accession>
<gene>
    <name evidence="1" type="ORF">EDD31_0154</name>
</gene>
<protein>
    <submittedName>
        <fullName evidence="1">Uncharacterized protein</fullName>
    </submittedName>
</protein>
<proteinExistence type="predicted"/>
<keyword evidence="2" id="KW-1185">Reference proteome</keyword>
<name>A0A3N2B969_9MICO</name>
<reference evidence="1 2" key="1">
    <citation type="submission" date="2018-11" db="EMBL/GenBank/DDBJ databases">
        <title>Sequencing the genomes of 1000 actinobacteria strains.</title>
        <authorList>
            <person name="Klenk H.-P."/>
        </authorList>
    </citation>
    <scope>NUCLEOTIDE SEQUENCE [LARGE SCALE GENOMIC DNA]</scope>
    <source>
        <strain evidence="1 2">DSM 11294</strain>
    </source>
</reference>
<dbReference type="Proteomes" id="UP000280668">
    <property type="component" value="Unassembled WGS sequence"/>
</dbReference>
<evidence type="ECO:0000313" key="1">
    <source>
        <dbReference type="EMBL" id="ROR71816.1"/>
    </source>
</evidence>
<dbReference type="PROSITE" id="PS51257">
    <property type="entry name" value="PROKAR_LIPOPROTEIN"/>
    <property type="match status" value="1"/>
</dbReference>
<evidence type="ECO:0000313" key="2">
    <source>
        <dbReference type="Proteomes" id="UP000280668"/>
    </source>
</evidence>
<sequence>MASRAHRTAHRSVTRTASAVAAGALLLACQPGPDIGEGDLDLRQWTESDDPAADVTLPDGRTVWITAEAVTLREDVEVALHPAPDGAQEVVVTSPESIVVPDERSRTDERDPGLGLMVGPLDRMAEDPDVVFAEPPSSYWLSVGPGEATPVGVVSAELDTVCIEVESWSSFRYSDEESTVPSGLGLWTPVGHSEREAELACGGPAPDAPLRDRYDWAAEQVGTDMLEQSQERLNVSASLDRAEGLAIIEVDSYFPVEIQAPTGGATLAGVAGSGIWLWDDGSDLLSAEHGLTLRIPLDEDSPLWWEFRAREVCLAVHRAEADEAESHCSPL</sequence>